<reference evidence="2" key="1">
    <citation type="submission" date="2020-05" db="EMBL/GenBank/DDBJ databases">
        <authorList>
            <person name="Chiriac C."/>
            <person name="Salcher M."/>
            <person name="Ghai R."/>
            <person name="Kavagutti S V."/>
        </authorList>
    </citation>
    <scope>NUCLEOTIDE SEQUENCE</scope>
</reference>
<sequence>MYVVVGAGLAGMAAALTLQKSGAEVAVVESSDRAGGRVASDQIDGFILDRGFQLINANYPEIKRWNLLKDIDFKTAPRTVGVSTSSGIARLGDPRGALFSTFSKKTGSIFAKASFLRYLAGSPRFDESVEEHFLRTGVGDFYFKVLKPFLQGVFLAEPSKVSATIGREIIGSFINGRSGIPSRGAGELAAQMALQVKDLRLNTQVEEIVEGGVQTSRGFISAKKIVLATDLTTAGQLLGADEIGALAGSTTWYHAASTAPSSSAELIIDSENRGPVINSIVISNLSREYAPPGQNLISSTTIKHASESEVRRQLAQMWGSSTEEWRFLAKYEINSALPLFQPGYKERTEVKIEKNTYCAGDYLQSPSQNGALLSGRKAAEQLLIDQRS</sequence>
<dbReference type="Gene3D" id="3.50.50.60">
    <property type="entry name" value="FAD/NAD(P)-binding domain"/>
    <property type="match status" value="1"/>
</dbReference>
<dbReference type="EMBL" id="CAFAAX010000061">
    <property type="protein sequence ID" value="CAB4813643.1"/>
    <property type="molecule type" value="Genomic_DNA"/>
</dbReference>
<dbReference type="PANTHER" id="PTHR42841">
    <property type="entry name" value="AMINE OXIDASE"/>
    <property type="match status" value="1"/>
</dbReference>
<feature type="domain" description="Amine oxidase" evidence="1">
    <location>
        <begin position="9"/>
        <end position="383"/>
    </location>
</feature>
<dbReference type="GO" id="GO:0016491">
    <property type="term" value="F:oxidoreductase activity"/>
    <property type="evidence" value="ECO:0007669"/>
    <property type="project" value="InterPro"/>
</dbReference>
<proteinExistence type="predicted"/>
<dbReference type="SUPFAM" id="SSF51905">
    <property type="entry name" value="FAD/NAD(P)-binding domain"/>
    <property type="match status" value="1"/>
</dbReference>
<evidence type="ECO:0000313" key="2">
    <source>
        <dbReference type="EMBL" id="CAB4813643.1"/>
    </source>
</evidence>
<gene>
    <name evidence="2" type="ORF">UFOPK3119_00575</name>
</gene>
<accession>A0A6J6YZL5</accession>
<name>A0A6J6YZL5_9ZZZZ</name>
<protein>
    <submittedName>
        <fullName evidence="2">Unannotated protein</fullName>
    </submittedName>
</protein>
<dbReference type="InterPro" id="IPR036188">
    <property type="entry name" value="FAD/NAD-bd_sf"/>
</dbReference>
<evidence type="ECO:0000259" key="1">
    <source>
        <dbReference type="Pfam" id="PF01593"/>
    </source>
</evidence>
<dbReference type="Gene3D" id="3.90.660.50">
    <property type="match status" value="1"/>
</dbReference>
<dbReference type="AlphaFoldDB" id="A0A6J6YZL5"/>
<dbReference type="InterPro" id="IPR002937">
    <property type="entry name" value="Amino_oxidase"/>
</dbReference>
<organism evidence="2">
    <name type="scientific">freshwater metagenome</name>
    <dbReference type="NCBI Taxonomy" id="449393"/>
    <lineage>
        <taxon>unclassified sequences</taxon>
        <taxon>metagenomes</taxon>
        <taxon>ecological metagenomes</taxon>
    </lineage>
</organism>
<dbReference type="Pfam" id="PF01593">
    <property type="entry name" value="Amino_oxidase"/>
    <property type="match status" value="1"/>
</dbReference>